<keyword evidence="2" id="KW-1003">Cell membrane</keyword>
<keyword evidence="8" id="KW-1185">Reference proteome</keyword>
<reference evidence="7 8" key="1">
    <citation type="submission" date="2019-08" db="EMBL/GenBank/DDBJ databases">
        <title>In-depth cultivation of the pig gut microbiome towards novel bacterial diversity and tailored functional studies.</title>
        <authorList>
            <person name="Wylensek D."/>
            <person name="Hitch T.C.A."/>
            <person name="Clavel T."/>
        </authorList>
    </citation>
    <scope>NUCLEOTIDE SEQUENCE [LARGE SCALE GENOMIC DNA]</scope>
    <source>
        <strain evidence="7 8">WCA-383-APC-5B</strain>
    </source>
</reference>
<organism evidence="7 8">
    <name type="scientific">Inconstantimicrobium porci</name>
    <dbReference type="NCBI Taxonomy" id="2652291"/>
    <lineage>
        <taxon>Bacteria</taxon>
        <taxon>Bacillati</taxon>
        <taxon>Bacillota</taxon>
        <taxon>Clostridia</taxon>
        <taxon>Eubacteriales</taxon>
        <taxon>Clostridiaceae</taxon>
        <taxon>Inconstantimicrobium</taxon>
    </lineage>
</organism>
<dbReference type="GO" id="GO:0015658">
    <property type="term" value="F:branched-chain amino acid transmembrane transporter activity"/>
    <property type="evidence" value="ECO:0007669"/>
    <property type="project" value="InterPro"/>
</dbReference>
<name>A0A7X2MZY8_9CLOT</name>
<accession>A0A7X2MZY8</accession>
<feature type="transmembrane region" description="Helical" evidence="6">
    <location>
        <begin position="275"/>
        <end position="293"/>
    </location>
</feature>
<dbReference type="AlphaFoldDB" id="A0A7X2MZY8"/>
<sequence length="316" mass="34448">MKKYYKSIICIAVVIAVYFVLDILMKERVISNYYKRIIILSCINVILAVSLNLITGFTGQLCLGHSGFMAIGAYTAALLATKFQMPFVVNLLAAGLLAGAAALLIGIPTLKLTGDYFAITTLGFCEIIRIIITNIDYLGGPRGMTGIPVKTNFAIAFFMMVLVIIVIRNIVHSAQGRAMISIKENEIASEAMGIDTRKYKILAFVIAGVIAGIAGGLYSQYVNFIDPKSFNFMKSIDIVIFVVVGGMGSISGSVISASILTFLPESLRALQDFRLIVYPLILIVLMIFRPAGLLGTKEISLKPIINLFKKKKQIQN</sequence>
<evidence type="ECO:0000256" key="1">
    <source>
        <dbReference type="ARBA" id="ARBA00004651"/>
    </source>
</evidence>
<evidence type="ECO:0000313" key="7">
    <source>
        <dbReference type="EMBL" id="MSR92149.1"/>
    </source>
</evidence>
<proteinExistence type="predicted"/>
<dbReference type="PANTHER" id="PTHR30482">
    <property type="entry name" value="HIGH-AFFINITY BRANCHED-CHAIN AMINO ACID TRANSPORT SYSTEM PERMEASE"/>
    <property type="match status" value="1"/>
</dbReference>
<gene>
    <name evidence="7" type="ORF">FYJ33_12280</name>
</gene>
<evidence type="ECO:0000256" key="4">
    <source>
        <dbReference type="ARBA" id="ARBA00022989"/>
    </source>
</evidence>
<dbReference type="EMBL" id="VULX01000023">
    <property type="protein sequence ID" value="MSR92149.1"/>
    <property type="molecule type" value="Genomic_DNA"/>
</dbReference>
<dbReference type="Proteomes" id="UP000460287">
    <property type="component" value="Unassembled WGS sequence"/>
</dbReference>
<dbReference type="PANTHER" id="PTHR30482:SF10">
    <property type="entry name" value="HIGH-AFFINITY BRANCHED-CHAIN AMINO ACID TRANSPORT PROTEIN BRAE"/>
    <property type="match status" value="1"/>
</dbReference>
<keyword evidence="5 6" id="KW-0472">Membrane</keyword>
<keyword evidence="4 6" id="KW-1133">Transmembrane helix</keyword>
<keyword evidence="3 6" id="KW-0812">Transmembrane</keyword>
<feature type="transmembrane region" description="Helical" evidence="6">
    <location>
        <begin position="37"/>
        <end position="57"/>
    </location>
</feature>
<evidence type="ECO:0000256" key="6">
    <source>
        <dbReference type="SAM" id="Phobius"/>
    </source>
</evidence>
<evidence type="ECO:0000256" key="2">
    <source>
        <dbReference type="ARBA" id="ARBA00022475"/>
    </source>
</evidence>
<feature type="transmembrane region" description="Helical" evidence="6">
    <location>
        <begin position="201"/>
        <end position="218"/>
    </location>
</feature>
<dbReference type="RefSeq" id="WP_154532046.1">
    <property type="nucleotide sequence ID" value="NZ_JAQXTV010000079.1"/>
</dbReference>
<feature type="transmembrane region" description="Helical" evidence="6">
    <location>
        <begin position="153"/>
        <end position="171"/>
    </location>
</feature>
<dbReference type="GO" id="GO:0005886">
    <property type="term" value="C:plasma membrane"/>
    <property type="evidence" value="ECO:0007669"/>
    <property type="project" value="UniProtKB-SubCell"/>
</dbReference>
<dbReference type="InterPro" id="IPR001851">
    <property type="entry name" value="ABC_transp_permease"/>
</dbReference>
<feature type="transmembrane region" description="Helical" evidence="6">
    <location>
        <begin position="63"/>
        <end position="80"/>
    </location>
</feature>
<comment type="caution">
    <text evidence="7">The sequence shown here is derived from an EMBL/GenBank/DDBJ whole genome shotgun (WGS) entry which is preliminary data.</text>
</comment>
<evidence type="ECO:0000313" key="8">
    <source>
        <dbReference type="Proteomes" id="UP000460287"/>
    </source>
</evidence>
<feature type="transmembrane region" description="Helical" evidence="6">
    <location>
        <begin position="238"/>
        <end position="263"/>
    </location>
</feature>
<dbReference type="Pfam" id="PF02653">
    <property type="entry name" value="BPD_transp_2"/>
    <property type="match status" value="1"/>
</dbReference>
<comment type="subcellular location">
    <subcellularLocation>
        <location evidence="1">Cell membrane</location>
        <topology evidence="1">Multi-pass membrane protein</topology>
    </subcellularLocation>
</comment>
<feature type="transmembrane region" description="Helical" evidence="6">
    <location>
        <begin position="87"/>
        <end position="107"/>
    </location>
</feature>
<dbReference type="CDD" id="cd06581">
    <property type="entry name" value="TM_PBP1_LivM_like"/>
    <property type="match status" value="1"/>
</dbReference>
<dbReference type="InterPro" id="IPR043428">
    <property type="entry name" value="LivM-like"/>
</dbReference>
<protein>
    <submittedName>
        <fullName evidence="7">Branched-chain amino acid ABC transporter permease</fullName>
    </submittedName>
</protein>
<evidence type="ECO:0000256" key="5">
    <source>
        <dbReference type="ARBA" id="ARBA00023136"/>
    </source>
</evidence>
<evidence type="ECO:0000256" key="3">
    <source>
        <dbReference type="ARBA" id="ARBA00022692"/>
    </source>
</evidence>
<feature type="transmembrane region" description="Helical" evidence="6">
    <location>
        <begin position="6"/>
        <end position="25"/>
    </location>
</feature>